<dbReference type="EMBL" id="JAEUBG010002907">
    <property type="protein sequence ID" value="KAH3683855.1"/>
    <property type="molecule type" value="Genomic_DNA"/>
</dbReference>
<evidence type="ECO:0000313" key="3">
    <source>
        <dbReference type="Proteomes" id="UP000774326"/>
    </source>
</evidence>
<dbReference type="OrthoDB" id="337660at2759"/>
<reference evidence="2" key="1">
    <citation type="journal article" date="2021" name="Open Biol.">
        <title>Shared evolutionary footprints suggest mitochondrial oxidative damage underlies multiple complex I losses in fungi.</title>
        <authorList>
            <person name="Schikora-Tamarit M.A."/>
            <person name="Marcet-Houben M."/>
            <person name="Nosek J."/>
            <person name="Gabaldon T."/>
        </authorList>
    </citation>
    <scope>NUCLEOTIDE SEQUENCE</scope>
    <source>
        <strain evidence="2">CBS2887</strain>
    </source>
</reference>
<evidence type="ECO:0000313" key="2">
    <source>
        <dbReference type="EMBL" id="KAH3683855.1"/>
    </source>
</evidence>
<protein>
    <submittedName>
        <fullName evidence="2">Uncharacterized protein</fullName>
    </submittedName>
</protein>
<name>A0A9P8TM79_WICPI</name>
<dbReference type="Pfam" id="PF00022">
    <property type="entry name" value="Actin"/>
    <property type="match status" value="2"/>
</dbReference>
<dbReference type="InterPro" id="IPR004000">
    <property type="entry name" value="Actin"/>
</dbReference>
<accession>A0A9P8TM79</accession>
<sequence>MSQSQYIPVILQIGSRTIKVGFAGDSEPIVTLSTNSFDLKDSQLTPIDSSHATISDQLSIASNDDEQGNVLWCYNLINQDMYKLENLLERIITKIYSKHLLIDSKRCKAVILESVQLPIQFKETLTKVLLYHMHVKSISFQLEPIMCCLSSGSKDGVIVDLSWEQSTVTAIYDLRLLQHLIRFSKRSGRLLHYQLRLKFIELGLSFVEDHQMFNFIERFIMKCCYCRDLSANTEGTKELDEQEQEQDKFEFEGQTIPNSVRYEVIESVLFRDDFSNRITTTDLDTRTPIQLVQDVIHGSNIDLRTPLSQRLIFTGGISDIPGVKQRILKELQSEAEYNLKFKGLKNLGAWQGSSLYTAMTLMRSGSSSADKKLENVHELSRDKYLGSLGQTHTQDHIQVDDWCEGLYTLKLA</sequence>
<dbReference type="Gene3D" id="3.30.420.40">
    <property type="match status" value="2"/>
</dbReference>
<proteinExistence type="inferred from homology"/>
<evidence type="ECO:0000256" key="1">
    <source>
        <dbReference type="RuleBase" id="RU000487"/>
    </source>
</evidence>
<dbReference type="SMART" id="SM00268">
    <property type="entry name" value="ACTIN"/>
    <property type="match status" value="1"/>
</dbReference>
<gene>
    <name evidence="2" type="ORF">WICPIJ_005172</name>
</gene>
<organism evidence="2 3">
    <name type="scientific">Wickerhamomyces pijperi</name>
    <name type="common">Yeast</name>
    <name type="synonym">Pichia pijperi</name>
    <dbReference type="NCBI Taxonomy" id="599730"/>
    <lineage>
        <taxon>Eukaryota</taxon>
        <taxon>Fungi</taxon>
        <taxon>Dikarya</taxon>
        <taxon>Ascomycota</taxon>
        <taxon>Saccharomycotina</taxon>
        <taxon>Saccharomycetes</taxon>
        <taxon>Phaffomycetales</taxon>
        <taxon>Wickerhamomycetaceae</taxon>
        <taxon>Wickerhamomyces</taxon>
    </lineage>
</organism>
<dbReference type="PANTHER" id="PTHR11937">
    <property type="entry name" value="ACTIN"/>
    <property type="match status" value="1"/>
</dbReference>
<dbReference type="InterPro" id="IPR043129">
    <property type="entry name" value="ATPase_NBD"/>
</dbReference>
<keyword evidence="3" id="KW-1185">Reference proteome</keyword>
<dbReference type="SUPFAM" id="SSF53067">
    <property type="entry name" value="Actin-like ATPase domain"/>
    <property type="match status" value="2"/>
</dbReference>
<comment type="similarity">
    <text evidence="1">Belongs to the actin family.</text>
</comment>
<reference evidence="2" key="2">
    <citation type="submission" date="2021-01" db="EMBL/GenBank/DDBJ databases">
        <authorList>
            <person name="Schikora-Tamarit M.A."/>
        </authorList>
    </citation>
    <scope>NUCLEOTIDE SEQUENCE</scope>
    <source>
        <strain evidence="2">CBS2887</strain>
    </source>
</reference>
<dbReference type="AlphaFoldDB" id="A0A9P8TM79"/>
<dbReference type="Gene3D" id="3.90.640.10">
    <property type="entry name" value="Actin, Chain A, domain 4"/>
    <property type="match status" value="1"/>
</dbReference>
<dbReference type="Proteomes" id="UP000774326">
    <property type="component" value="Unassembled WGS sequence"/>
</dbReference>
<comment type="caution">
    <text evidence="2">The sequence shown here is derived from an EMBL/GenBank/DDBJ whole genome shotgun (WGS) entry which is preliminary data.</text>
</comment>